<accession>A0A915HJ02</accession>
<evidence type="ECO:0000313" key="2">
    <source>
        <dbReference type="WBParaSite" id="nRc.2.0.1.t01306-RA"/>
    </source>
</evidence>
<protein>
    <submittedName>
        <fullName evidence="2">Uncharacterized protein</fullName>
    </submittedName>
</protein>
<keyword evidence="1" id="KW-1185">Reference proteome</keyword>
<evidence type="ECO:0000313" key="1">
    <source>
        <dbReference type="Proteomes" id="UP000887565"/>
    </source>
</evidence>
<dbReference type="Proteomes" id="UP000887565">
    <property type="component" value="Unplaced"/>
</dbReference>
<sequence>MPHVDIDEMLLINRSIFISTDAKRSLTPSTLLTTRDRPSPSANLVHSMIKLADSTEDDDYYQNHTETC</sequence>
<dbReference type="AlphaFoldDB" id="A0A915HJ02"/>
<reference evidence="2" key="1">
    <citation type="submission" date="2022-11" db="UniProtKB">
        <authorList>
            <consortium name="WormBaseParasite"/>
        </authorList>
    </citation>
    <scope>IDENTIFICATION</scope>
</reference>
<dbReference type="WBParaSite" id="nRc.2.0.1.t01306-RA">
    <property type="protein sequence ID" value="nRc.2.0.1.t01306-RA"/>
    <property type="gene ID" value="nRc.2.0.1.g01306"/>
</dbReference>
<name>A0A915HJ02_ROMCU</name>
<proteinExistence type="predicted"/>
<organism evidence="1 2">
    <name type="scientific">Romanomermis culicivorax</name>
    <name type="common">Nematode worm</name>
    <dbReference type="NCBI Taxonomy" id="13658"/>
    <lineage>
        <taxon>Eukaryota</taxon>
        <taxon>Metazoa</taxon>
        <taxon>Ecdysozoa</taxon>
        <taxon>Nematoda</taxon>
        <taxon>Enoplea</taxon>
        <taxon>Dorylaimia</taxon>
        <taxon>Mermithida</taxon>
        <taxon>Mermithoidea</taxon>
        <taxon>Mermithidae</taxon>
        <taxon>Romanomermis</taxon>
    </lineage>
</organism>